<organism evidence="5 6">
    <name type="scientific">Hymenobacter glacieicola</name>
    <dbReference type="NCBI Taxonomy" id="1562124"/>
    <lineage>
        <taxon>Bacteria</taxon>
        <taxon>Pseudomonadati</taxon>
        <taxon>Bacteroidota</taxon>
        <taxon>Cytophagia</taxon>
        <taxon>Cytophagales</taxon>
        <taxon>Hymenobacteraceae</taxon>
        <taxon>Hymenobacter</taxon>
    </lineage>
</organism>
<evidence type="ECO:0000256" key="4">
    <source>
        <dbReference type="ARBA" id="ARBA00047422"/>
    </source>
</evidence>
<dbReference type="Proteomes" id="UP000601361">
    <property type="component" value="Unassembled WGS sequence"/>
</dbReference>
<dbReference type="EMBL" id="BMGS01000016">
    <property type="protein sequence ID" value="GGG61185.1"/>
    <property type="molecule type" value="Genomic_DNA"/>
</dbReference>
<dbReference type="Pfam" id="PF00145">
    <property type="entry name" value="DNA_methylase"/>
    <property type="match status" value="1"/>
</dbReference>
<sequence length="197" mass="22027">MKGDKSKLFYEYYRVWQECRPAYFLLENVGKIKDEDRRIITELLGVEPIRINSALVSAQNRDRWYWTNLPDACAPIDMGITLDQFVPGGQGAALRNQVTPKGVLPFTNVRKDGKSNCVVASYVEKLNGVIVDGVFRHLTAEECELLQTVPVGYTDNGLSHGQRLKLLGNGWTVDVIAHLLSGLTKVKLQQHPFAQAA</sequence>
<evidence type="ECO:0008006" key="7">
    <source>
        <dbReference type="Google" id="ProtNLM"/>
    </source>
</evidence>
<accession>A0ABQ1X5N7</accession>
<dbReference type="Gene3D" id="3.90.120.10">
    <property type="entry name" value="DNA Methylase, subunit A, domain 2"/>
    <property type="match status" value="1"/>
</dbReference>
<evidence type="ECO:0000256" key="3">
    <source>
        <dbReference type="ARBA" id="ARBA00022747"/>
    </source>
</evidence>
<proteinExistence type="predicted"/>
<dbReference type="InterPro" id="IPR001525">
    <property type="entry name" value="C5_MeTfrase"/>
</dbReference>
<comment type="catalytic activity">
    <reaction evidence="4">
        <text>a 2'-deoxycytidine in DNA + S-adenosyl-L-methionine = a 5-methyl-2'-deoxycytidine in DNA + S-adenosyl-L-homocysteine + H(+)</text>
        <dbReference type="Rhea" id="RHEA:13681"/>
        <dbReference type="Rhea" id="RHEA-COMP:11369"/>
        <dbReference type="Rhea" id="RHEA-COMP:11370"/>
        <dbReference type="ChEBI" id="CHEBI:15378"/>
        <dbReference type="ChEBI" id="CHEBI:57856"/>
        <dbReference type="ChEBI" id="CHEBI:59789"/>
        <dbReference type="ChEBI" id="CHEBI:85452"/>
        <dbReference type="ChEBI" id="CHEBI:85454"/>
        <dbReference type="EC" id="2.1.1.37"/>
    </reaction>
</comment>
<dbReference type="Gene3D" id="3.40.50.150">
    <property type="entry name" value="Vaccinia Virus protein VP39"/>
    <property type="match status" value="1"/>
</dbReference>
<evidence type="ECO:0000256" key="2">
    <source>
        <dbReference type="ARBA" id="ARBA00022679"/>
    </source>
</evidence>
<evidence type="ECO:0000313" key="6">
    <source>
        <dbReference type="Proteomes" id="UP000601361"/>
    </source>
</evidence>
<keyword evidence="3" id="KW-0680">Restriction system</keyword>
<protein>
    <recommendedName>
        <fullName evidence="7">DNA (cytosine-5-)-methyltransferase</fullName>
    </recommendedName>
</protein>
<keyword evidence="1" id="KW-0489">Methyltransferase</keyword>
<dbReference type="SUPFAM" id="SSF53335">
    <property type="entry name" value="S-adenosyl-L-methionine-dependent methyltransferases"/>
    <property type="match status" value="1"/>
</dbReference>
<keyword evidence="6" id="KW-1185">Reference proteome</keyword>
<reference evidence="6" key="1">
    <citation type="journal article" date="2019" name="Int. J. Syst. Evol. Microbiol.">
        <title>The Global Catalogue of Microorganisms (GCM) 10K type strain sequencing project: providing services to taxonomists for standard genome sequencing and annotation.</title>
        <authorList>
            <consortium name="The Broad Institute Genomics Platform"/>
            <consortium name="The Broad Institute Genome Sequencing Center for Infectious Disease"/>
            <person name="Wu L."/>
            <person name="Ma J."/>
        </authorList>
    </citation>
    <scope>NUCLEOTIDE SEQUENCE [LARGE SCALE GENOMIC DNA]</scope>
    <source>
        <strain evidence="6">CGMCC 1.12990</strain>
    </source>
</reference>
<evidence type="ECO:0000313" key="5">
    <source>
        <dbReference type="EMBL" id="GGG61185.1"/>
    </source>
</evidence>
<evidence type="ECO:0000256" key="1">
    <source>
        <dbReference type="ARBA" id="ARBA00022603"/>
    </source>
</evidence>
<comment type="caution">
    <text evidence="5">The sequence shown here is derived from an EMBL/GenBank/DDBJ whole genome shotgun (WGS) entry which is preliminary data.</text>
</comment>
<gene>
    <name evidence="5" type="ORF">GCM10011378_41490</name>
</gene>
<keyword evidence="2" id="KW-0808">Transferase</keyword>
<name>A0ABQ1X5N7_9BACT</name>
<dbReference type="InterPro" id="IPR029063">
    <property type="entry name" value="SAM-dependent_MTases_sf"/>
</dbReference>